<accession>A0A022R7U7</accession>
<comment type="similarity">
    <text evidence="2 10">Belongs to the peptidase S8 family.</text>
</comment>
<feature type="active site" description="Charge relay system" evidence="9 10">
    <location>
        <position position="185"/>
    </location>
</feature>
<dbReference type="Proteomes" id="UP000030748">
    <property type="component" value="Unassembled WGS sequence"/>
</dbReference>
<feature type="active site" description="Charge relay system" evidence="9 10">
    <location>
        <position position="513"/>
    </location>
</feature>
<dbReference type="FunFam" id="3.40.50.200:FF:000006">
    <property type="entry name" value="Subtilisin-like protease SBT1.5"/>
    <property type="match status" value="1"/>
</dbReference>
<feature type="active site" description="Charge relay system" evidence="9 10">
    <location>
        <position position="114"/>
    </location>
</feature>
<organism evidence="14 15">
    <name type="scientific">Erythranthe guttata</name>
    <name type="common">Yellow monkey flower</name>
    <name type="synonym">Mimulus guttatus</name>
    <dbReference type="NCBI Taxonomy" id="4155"/>
    <lineage>
        <taxon>Eukaryota</taxon>
        <taxon>Viridiplantae</taxon>
        <taxon>Streptophyta</taxon>
        <taxon>Embryophyta</taxon>
        <taxon>Tracheophyta</taxon>
        <taxon>Spermatophyta</taxon>
        <taxon>Magnoliopsida</taxon>
        <taxon>eudicotyledons</taxon>
        <taxon>Gunneridae</taxon>
        <taxon>Pentapetalae</taxon>
        <taxon>asterids</taxon>
        <taxon>lamiids</taxon>
        <taxon>Lamiales</taxon>
        <taxon>Phrymaceae</taxon>
        <taxon>Erythranthe</taxon>
    </lineage>
</organism>
<evidence type="ECO:0000256" key="10">
    <source>
        <dbReference type="PROSITE-ProRule" id="PRU01240"/>
    </source>
</evidence>
<evidence type="ECO:0000313" key="14">
    <source>
        <dbReference type="EMBL" id="EYU36336.1"/>
    </source>
</evidence>
<feature type="domain" description="Subtilisin-like protease fibronectin type-III" evidence="13">
    <location>
        <begin position="623"/>
        <end position="726"/>
    </location>
</feature>
<keyword evidence="8" id="KW-0325">Glycoprotein</keyword>
<keyword evidence="15" id="KW-1185">Reference proteome</keyword>
<protein>
    <recommendedName>
        <fullName evidence="16">Subtilisin-like protease</fullName>
    </recommendedName>
</protein>
<evidence type="ECO:0000256" key="2">
    <source>
        <dbReference type="ARBA" id="ARBA00011073"/>
    </source>
</evidence>
<gene>
    <name evidence="14" type="ORF">MIMGU_mgv1a019012mg</name>
</gene>
<keyword evidence="6 10" id="KW-0378">Hydrolase</keyword>
<dbReference type="Pfam" id="PF00082">
    <property type="entry name" value="Peptidase_S8"/>
    <property type="match status" value="1"/>
</dbReference>
<dbReference type="Pfam" id="PF05922">
    <property type="entry name" value="Inhibitor_I9"/>
    <property type="match status" value="1"/>
</dbReference>
<dbReference type="InterPro" id="IPR010259">
    <property type="entry name" value="S8pro/Inhibitor_I9"/>
</dbReference>
<evidence type="ECO:0000256" key="3">
    <source>
        <dbReference type="ARBA" id="ARBA00022525"/>
    </source>
</evidence>
<dbReference type="CDD" id="cd04852">
    <property type="entry name" value="Peptidases_S8_3"/>
    <property type="match status" value="1"/>
</dbReference>
<evidence type="ECO:0000256" key="1">
    <source>
        <dbReference type="ARBA" id="ARBA00004613"/>
    </source>
</evidence>
<dbReference type="InterPro" id="IPR045051">
    <property type="entry name" value="SBT"/>
</dbReference>
<keyword evidence="3" id="KW-0964">Secreted</keyword>
<dbReference type="CDD" id="cd02120">
    <property type="entry name" value="PA_subtilisin_like"/>
    <property type="match status" value="1"/>
</dbReference>
<evidence type="ECO:0000259" key="13">
    <source>
        <dbReference type="Pfam" id="PF17766"/>
    </source>
</evidence>
<dbReference type="STRING" id="4155.A0A022R7U7"/>
<dbReference type="PANTHER" id="PTHR10795">
    <property type="entry name" value="PROPROTEIN CONVERTASE SUBTILISIN/KEXIN"/>
    <property type="match status" value="1"/>
</dbReference>
<dbReference type="Gene3D" id="3.30.70.80">
    <property type="entry name" value="Peptidase S8 propeptide/proteinase inhibitor I9"/>
    <property type="match status" value="1"/>
</dbReference>
<comment type="subcellular location">
    <subcellularLocation>
        <location evidence="1">Secreted</location>
    </subcellularLocation>
</comment>
<dbReference type="InterPro" id="IPR015500">
    <property type="entry name" value="Peptidase_S8_subtilisin-rel"/>
</dbReference>
<dbReference type="PROSITE" id="PS51892">
    <property type="entry name" value="SUBTILASE"/>
    <property type="match status" value="1"/>
</dbReference>
<keyword evidence="7 10" id="KW-0720">Serine protease</keyword>
<evidence type="ECO:0008006" key="16">
    <source>
        <dbReference type="Google" id="ProtNLM"/>
    </source>
</evidence>
<dbReference type="InterPro" id="IPR000209">
    <property type="entry name" value="Peptidase_S8/S53_dom"/>
</dbReference>
<dbReference type="InterPro" id="IPR034197">
    <property type="entry name" value="Peptidases_S8_3"/>
</dbReference>
<dbReference type="InterPro" id="IPR036852">
    <property type="entry name" value="Peptidase_S8/S53_dom_sf"/>
</dbReference>
<evidence type="ECO:0000313" key="15">
    <source>
        <dbReference type="Proteomes" id="UP000030748"/>
    </source>
</evidence>
<evidence type="ECO:0000256" key="4">
    <source>
        <dbReference type="ARBA" id="ARBA00022670"/>
    </source>
</evidence>
<reference evidence="14 15" key="1">
    <citation type="journal article" date="2013" name="Proc. Natl. Acad. Sci. U.S.A.">
        <title>Fine-scale variation in meiotic recombination in Mimulus inferred from population shotgun sequencing.</title>
        <authorList>
            <person name="Hellsten U."/>
            <person name="Wright K.M."/>
            <person name="Jenkins J."/>
            <person name="Shu S."/>
            <person name="Yuan Y."/>
            <person name="Wessler S.R."/>
            <person name="Schmutz J."/>
            <person name="Willis J.H."/>
            <person name="Rokhsar D.S."/>
        </authorList>
    </citation>
    <scope>NUCLEOTIDE SEQUENCE [LARGE SCALE GENOMIC DNA]</scope>
    <source>
        <strain evidence="15">cv. DUN x IM62</strain>
    </source>
</reference>
<dbReference type="GO" id="GO:0004252">
    <property type="term" value="F:serine-type endopeptidase activity"/>
    <property type="evidence" value="ECO:0000318"/>
    <property type="project" value="GO_Central"/>
</dbReference>
<dbReference type="PRINTS" id="PR00723">
    <property type="entry name" value="SUBTILISIN"/>
</dbReference>
<proteinExistence type="inferred from homology"/>
<evidence type="ECO:0000259" key="12">
    <source>
        <dbReference type="Pfam" id="PF05922"/>
    </source>
</evidence>
<dbReference type="FunFam" id="3.30.70.80:FF:000003">
    <property type="entry name" value="Subtilisin-like protease SBT1.9"/>
    <property type="match status" value="1"/>
</dbReference>
<dbReference type="SUPFAM" id="SSF52743">
    <property type="entry name" value="Subtilisin-like"/>
    <property type="match status" value="1"/>
</dbReference>
<dbReference type="InterPro" id="IPR041469">
    <property type="entry name" value="Subtilisin-like_FN3"/>
</dbReference>
<dbReference type="Gene3D" id="3.40.50.200">
    <property type="entry name" value="Peptidase S8/S53 domain"/>
    <property type="match status" value="1"/>
</dbReference>
<feature type="domain" description="Peptidase S8/S53" evidence="11">
    <location>
        <begin position="105"/>
        <end position="552"/>
    </location>
</feature>
<dbReference type="EMBL" id="KI630592">
    <property type="protein sequence ID" value="EYU36336.1"/>
    <property type="molecule type" value="Genomic_DNA"/>
</dbReference>
<dbReference type="GO" id="GO:0006508">
    <property type="term" value="P:proteolysis"/>
    <property type="evidence" value="ECO:0007669"/>
    <property type="project" value="UniProtKB-KW"/>
</dbReference>
<keyword evidence="5" id="KW-0732">Signal</keyword>
<evidence type="ECO:0000256" key="5">
    <source>
        <dbReference type="ARBA" id="ARBA00022729"/>
    </source>
</evidence>
<dbReference type="GO" id="GO:0005576">
    <property type="term" value="C:extracellular region"/>
    <property type="evidence" value="ECO:0000318"/>
    <property type="project" value="GO_Central"/>
</dbReference>
<dbReference type="PROSITE" id="PS00138">
    <property type="entry name" value="SUBTILASE_SER"/>
    <property type="match status" value="1"/>
</dbReference>
<dbReference type="InterPro" id="IPR037045">
    <property type="entry name" value="S8pro/Inhibitor_I9_sf"/>
</dbReference>
<dbReference type="Gene3D" id="2.60.40.2310">
    <property type="match status" value="1"/>
</dbReference>
<evidence type="ECO:0000256" key="9">
    <source>
        <dbReference type="PIRSR" id="PIRSR615500-1"/>
    </source>
</evidence>
<evidence type="ECO:0000256" key="8">
    <source>
        <dbReference type="ARBA" id="ARBA00023180"/>
    </source>
</evidence>
<sequence>RSTYIVHMDKFSMPKAFSSHHHWYSSMLKSAKSLDEPESKIIYTYDNAFHGFSAVLSEDELEAVKKSQGFLSAFEDGVVTADTTHSSKFLSLNSATGLWPASNYGKDVIIGVIDTGIWPESPSFRDDGMTEIPTRWKGICEEGEEFNSSSCNRKIIGARYFREGLRAANPGVAIPMYSARDIDGHGTHTASIAAGNYVDGVSFFGYAAGTARGVAPRARIAVYKVLWDGGVTSDLIAGIDQAVADGVDILSISLSDRSTNLYENALSIASFGARKKGIVVCLSAGNRGPSFATLRSGIPWAVVVASGTVDRWFAGTLTLGNGKTITGWTTFPARAIFRNTPLVYNETFSACNSDELLASARFGSIIVCNLTIENSYFDSTMGYLSRAENVGAAIIISEDIRIFRSTLFPAPGVVITPAEAQHVIDYISNTAEPTATIVFQQTIIGAKSPVAAPALSDDSSRGPARSYPPILKPDIMAPGVLILAAYSPHANPTERIGKNLYLSTDYTLLSGTSMACPHIAGVAALLKSAHPDWSPAAIQSAMMTTANPLDNTNQPIKEVDRMLAVPTGIGSGQVDPNRALNPGLIYDASTQDLVNLVCSMNFTREQTETITRSNFNCSTPYPDLNYPSFIALYEFAQTGRRLTRSFKRTLTNVGKGGATYRVKVEAPSNATVRVRPKTLVFREKYEKLSYSLSIRYLAGFFPPATPGSITWTDETGKYSVRSPIQVTSNVQED</sequence>
<evidence type="ECO:0000259" key="11">
    <source>
        <dbReference type="Pfam" id="PF00082"/>
    </source>
</evidence>
<dbReference type="eggNOG" id="ENOG502QT5U">
    <property type="taxonomic scope" value="Eukaryota"/>
</dbReference>
<keyword evidence="4 10" id="KW-0645">Protease</keyword>
<evidence type="ECO:0000256" key="7">
    <source>
        <dbReference type="ARBA" id="ARBA00022825"/>
    </source>
</evidence>
<feature type="non-terminal residue" evidence="14">
    <location>
        <position position="1"/>
    </location>
</feature>
<dbReference type="Pfam" id="PF17766">
    <property type="entry name" value="fn3_6"/>
    <property type="match status" value="1"/>
</dbReference>
<dbReference type="MEROPS" id="S08.151"/>
<evidence type="ECO:0000256" key="6">
    <source>
        <dbReference type="ARBA" id="ARBA00022801"/>
    </source>
</evidence>
<dbReference type="InterPro" id="IPR023828">
    <property type="entry name" value="Peptidase_S8_Ser-AS"/>
</dbReference>
<name>A0A022R7U7_ERYGU</name>
<feature type="domain" description="Inhibitor I9" evidence="12">
    <location>
        <begin position="3"/>
        <end position="80"/>
    </location>
</feature>
<dbReference type="Gene3D" id="3.50.30.30">
    <property type="match status" value="1"/>
</dbReference>
<dbReference type="AlphaFoldDB" id="A0A022R7U7"/>